<evidence type="ECO:0008006" key="7">
    <source>
        <dbReference type="Google" id="ProtNLM"/>
    </source>
</evidence>
<proteinExistence type="predicted"/>
<keyword evidence="1" id="KW-0677">Repeat</keyword>
<evidence type="ECO:0000256" key="4">
    <source>
        <dbReference type="SAM" id="SignalP"/>
    </source>
</evidence>
<evidence type="ECO:0000256" key="2">
    <source>
        <dbReference type="ARBA" id="ARBA00022803"/>
    </source>
</evidence>
<dbReference type="InterPro" id="IPR019734">
    <property type="entry name" value="TPR_rpt"/>
</dbReference>
<feature type="repeat" description="TPR" evidence="3">
    <location>
        <begin position="241"/>
        <end position="274"/>
    </location>
</feature>
<keyword evidence="6" id="KW-1185">Reference proteome</keyword>
<keyword evidence="2 3" id="KW-0802">TPR repeat</keyword>
<feature type="repeat" description="TPR" evidence="3">
    <location>
        <begin position="105"/>
        <end position="138"/>
    </location>
</feature>
<dbReference type="PANTHER" id="PTHR45586">
    <property type="entry name" value="TPR REPEAT-CONTAINING PROTEIN PA4667"/>
    <property type="match status" value="1"/>
</dbReference>
<evidence type="ECO:0000256" key="1">
    <source>
        <dbReference type="ARBA" id="ARBA00022737"/>
    </source>
</evidence>
<dbReference type="EMBL" id="CP027231">
    <property type="protein sequence ID" value="AVM52761.1"/>
    <property type="molecule type" value="Genomic_DNA"/>
</dbReference>
<evidence type="ECO:0000313" key="5">
    <source>
        <dbReference type="EMBL" id="AVM52761.1"/>
    </source>
</evidence>
<dbReference type="Pfam" id="PF13181">
    <property type="entry name" value="TPR_8"/>
    <property type="match status" value="1"/>
</dbReference>
<organism evidence="5 6">
    <name type="scientific">Bacteroides zoogleoformans</name>
    <dbReference type="NCBI Taxonomy" id="28119"/>
    <lineage>
        <taxon>Bacteria</taxon>
        <taxon>Pseudomonadati</taxon>
        <taxon>Bacteroidota</taxon>
        <taxon>Bacteroidia</taxon>
        <taxon>Bacteroidales</taxon>
        <taxon>Bacteroidaceae</taxon>
        <taxon>Bacteroides</taxon>
    </lineage>
</organism>
<dbReference type="SMART" id="SM00028">
    <property type="entry name" value="TPR"/>
    <property type="match status" value="6"/>
</dbReference>
<accession>A0ABM6T8U4</accession>
<feature type="chain" id="PRO_5047394944" description="Tetratricopeptide repeat protein" evidence="4">
    <location>
        <begin position="23"/>
        <end position="614"/>
    </location>
</feature>
<gene>
    <name evidence="5" type="ORF">C4H11_07270</name>
</gene>
<sequence length="614" mass="70727">MKYIRQVTFFLLFSLTCSSCGALVGGVVGGTVAALIPVVTANGAVKKDKKKLKKQDAHPTPQLTDEEQRRYDYFFLEAARLKVRKEYAAAFDLLQHCLTIAPDDPSALYEIAQYYLFLKQVTLAQAALEKAVENAPDNYWYSQALVGIYMQQNETDQATELLEKMATRFSDRMDPLYSLLEIYNKAETYDKVIGILNKLEKKIGKSEQLSMEKFRIYLQQKDDKRAFHEIESLVEEYPSDMRYQVVLGDAYMQNGKSDKAYDIYKKVLTEEPDNVMAMYSLASYYDQTGQKELYEQQLDTLLLNRKVASDVKVNVMRRFIVQNEQEGRDSTRVLTLFDRIMEQDPDDTGLPMLYAQYLLSKKMNEQTWPVLRQVLVIDPTNTAARMMLVGEAVRKEDNKDLMALCEAGVESNPDMLEFYYYLVISYNQAERLDDALNVCLKALTHVTDESNKEMVSNFYAIMGDIYHTKSRNLDAYAAYDSSLVYNPSNIDTLNNYAYYLSLERRDLDKAEEMSYKTVKADPNNPTYLDTYAWILFVKGNYAEARLYIDEAVKNDTEKSNVVVEHCGDIYYMTGDAEGAMNFWKQAWDGGNRSDTLKQKIQKKKYIVDENKPAQ</sequence>
<dbReference type="InterPro" id="IPR011990">
    <property type="entry name" value="TPR-like_helical_dom_sf"/>
</dbReference>
<protein>
    <recommendedName>
        <fullName evidence="7">Tetratricopeptide repeat protein</fullName>
    </recommendedName>
</protein>
<reference evidence="5 6" key="1">
    <citation type="submission" date="2018-02" db="EMBL/GenBank/DDBJ databases">
        <authorList>
            <person name="Holder M.E."/>
            <person name="Ajami N.J."/>
            <person name="Petrosino J.F."/>
        </authorList>
    </citation>
    <scope>NUCLEOTIDE SEQUENCE [LARGE SCALE GENOMIC DNA]</scope>
    <source>
        <strain evidence="5 6">ATCC 33285</strain>
    </source>
</reference>
<dbReference type="Pfam" id="PF14559">
    <property type="entry name" value="TPR_19"/>
    <property type="match status" value="1"/>
</dbReference>
<feature type="signal peptide" evidence="4">
    <location>
        <begin position="1"/>
        <end position="22"/>
    </location>
</feature>
<dbReference type="InterPro" id="IPR051012">
    <property type="entry name" value="CellSynth/LPSAsmb/PSIAsmb"/>
</dbReference>
<dbReference type="RefSeq" id="WP_106041062.1">
    <property type="nucleotide sequence ID" value="NZ_CP027231.1"/>
</dbReference>
<dbReference type="PANTHER" id="PTHR45586:SF1">
    <property type="entry name" value="LIPOPOLYSACCHARIDE ASSEMBLY PROTEIN B"/>
    <property type="match status" value="1"/>
</dbReference>
<evidence type="ECO:0000313" key="6">
    <source>
        <dbReference type="Proteomes" id="UP000238304"/>
    </source>
</evidence>
<dbReference type="SUPFAM" id="SSF48452">
    <property type="entry name" value="TPR-like"/>
    <property type="match status" value="1"/>
</dbReference>
<keyword evidence="4" id="KW-0732">Signal</keyword>
<evidence type="ECO:0000256" key="3">
    <source>
        <dbReference type="PROSITE-ProRule" id="PRU00339"/>
    </source>
</evidence>
<dbReference type="PROSITE" id="PS50005">
    <property type="entry name" value="TPR"/>
    <property type="match status" value="2"/>
</dbReference>
<dbReference type="Proteomes" id="UP000238304">
    <property type="component" value="Chromosome"/>
</dbReference>
<dbReference type="Gene3D" id="1.25.40.10">
    <property type="entry name" value="Tetratricopeptide repeat domain"/>
    <property type="match status" value="3"/>
</dbReference>
<name>A0ABM6T8U4_9BACE</name>